<proteinExistence type="predicted"/>
<keyword evidence="2" id="KW-1185">Reference proteome</keyword>
<accession>A0A409XK24</accession>
<evidence type="ECO:0000313" key="1">
    <source>
        <dbReference type="EMBL" id="PPQ91112.1"/>
    </source>
</evidence>
<dbReference type="EMBL" id="NHYD01001476">
    <property type="protein sequence ID" value="PPQ91112.1"/>
    <property type="molecule type" value="Genomic_DNA"/>
</dbReference>
<sequence>MTTSSITFPHELVEAFVEQLAPGRGAILEEEIFQTLIACTLTSKYFSFAARKRLFSTLVIDRESKYPLQKNTSRSKIRTEEETSRRINSFLGLLDDERSSDLALMIRRLYIIVDKERFIFQEATNLHGLLRSLSNRAHNLSILRVWGHIWFSWMTIPQETADGLQALCRLLPVNRLSFNLVYDIPSTIVSVQKCPRLRYIDFKKSKFRKLEASMSAGLNISPANVTSRKLDLLGNLPTNGIYEIRYTSNGRTHIIGIDSTIHLFGDSQRLNQLLRDERIRSSLRYCRCTFSDTHKLLSTTKAIDFGTMVLLRQLVIELHIGLSQRYEVSRDIITSKMRMDLYERYEDITDAMNSLIDYLYYGNAQSALRKIKVTLNVERVLCKGTGMFDIVDFSSLQRLRIDFLRKKHPLIQSTQFHMNIGLMWHNSGPLAGESSVEKIVRKLVTNAITLPSNDKSLLPKIHICAKREH</sequence>
<protein>
    <recommendedName>
        <fullName evidence="3">F-box domain-containing protein</fullName>
    </recommendedName>
</protein>
<dbReference type="Proteomes" id="UP000283269">
    <property type="component" value="Unassembled WGS sequence"/>
</dbReference>
<dbReference type="AlphaFoldDB" id="A0A409XK24"/>
<gene>
    <name evidence="1" type="ORF">CVT25_013150</name>
</gene>
<name>A0A409XK24_PSICY</name>
<comment type="caution">
    <text evidence="1">The sequence shown here is derived from an EMBL/GenBank/DDBJ whole genome shotgun (WGS) entry which is preliminary data.</text>
</comment>
<reference evidence="1 2" key="1">
    <citation type="journal article" date="2018" name="Evol. Lett.">
        <title>Horizontal gene cluster transfer increased hallucinogenic mushroom diversity.</title>
        <authorList>
            <person name="Reynolds H.T."/>
            <person name="Vijayakumar V."/>
            <person name="Gluck-Thaler E."/>
            <person name="Korotkin H.B."/>
            <person name="Matheny P.B."/>
            <person name="Slot J.C."/>
        </authorList>
    </citation>
    <scope>NUCLEOTIDE SEQUENCE [LARGE SCALE GENOMIC DNA]</scope>
    <source>
        <strain evidence="1 2">2631</strain>
    </source>
</reference>
<dbReference type="InParanoid" id="A0A409XK24"/>
<evidence type="ECO:0000313" key="2">
    <source>
        <dbReference type="Proteomes" id="UP000283269"/>
    </source>
</evidence>
<evidence type="ECO:0008006" key="3">
    <source>
        <dbReference type="Google" id="ProtNLM"/>
    </source>
</evidence>
<organism evidence="1 2">
    <name type="scientific">Psilocybe cyanescens</name>
    <dbReference type="NCBI Taxonomy" id="93625"/>
    <lineage>
        <taxon>Eukaryota</taxon>
        <taxon>Fungi</taxon>
        <taxon>Dikarya</taxon>
        <taxon>Basidiomycota</taxon>
        <taxon>Agaricomycotina</taxon>
        <taxon>Agaricomycetes</taxon>
        <taxon>Agaricomycetidae</taxon>
        <taxon>Agaricales</taxon>
        <taxon>Agaricineae</taxon>
        <taxon>Strophariaceae</taxon>
        <taxon>Psilocybe</taxon>
    </lineage>
</organism>